<dbReference type="GO" id="GO:0016787">
    <property type="term" value="F:hydrolase activity"/>
    <property type="evidence" value="ECO:0007669"/>
    <property type="project" value="UniProtKB-KW"/>
</dbReference>
<dbReference type="InterPro" id="IPR000073">
    <property type="entry name" value="AB_hydrolase_1"/>
</dbReference>
<keyword evidence="3" id="KW-0378">Hydrolase</keyword>
<gene>
    <name evidence="3" type="ORF">O4U47_06130</name>
</gene>
<dbReference type="PANTHER" id="PTHR43433:SF5">
    <property type="entry name" value="AB HYDROLASE-1 DOMAIN-CONTAINING PROTEIN"/>
    <property type="match status" value="1"/>
</dbReference>
<keyword evidence="1" id="KW-1133">Transmembrane helix</keyword>
<evidence type="ECO:0000313" key="4">
    <source>
        <dbReference type="Proteomes" id="UP001165685"/>
    </source>
</evidence>
<feature type="domain" description="AB hydrolase-1" evidence="2">
    <location>
        <begin position="32"/>
        <end position="143"/>
    </location>
</feature>
<protein>
    <submittedName>
        <fullName evidence="3">Alpha/beta hydrolase</fullName>
    </submittedName>
</protein>
<dbReference type="Pfam" id="PF00561">
    <property type="entry name" value="Abhydrolase_1"/>
    <property type="match status" value="1"/>
</dbReference>
<feature type="transmembrane region" description="Helical" evidence="1">
    <location>
        <begin position="33"/>
        <end position="51"/>
    </location>
</feature>
<organism evidence="3 4">
    <name type="scientific">Nocardiopsis suaedae</name>
    <dbReference type="NCBI Taxonomy" id="3018444"/>
    <lineage>
        <taxon>Bacteria</taxon>
        <taxon>Bacillati</taxon>
        <taxon>Actinomycetota</taxon>
        <taxon>Actinomycetes</taxon>
        <taxon>Streptosporangiales</taxon>
        <taxon>Nocardiopsidaceae</taxon>
        <taxon>Nocardiopsis</taxon>
    </lineage>
</organism>
<sequence length="280" mass="29024">MNATPSTDTSAGGRITANGVDMYYEVHGQGEPLVLLHGALVGIGSCFGALLPELARDRRVIAVEMQAHGRTPDVDRPLRVEHLAEDVAALVEGLGLGEADVLGYSLGGAVAFQLALTRPELVRRLVLVSVSFRAEGMYPEVAAGIGELTPQDLEGTPFHEEYVAVAPDPGGWAGLVERVKEMDAPGNAPEWTPEQVSSLAAPTLLVVGDSDIVRPEHAAAMFRLLGGGVPGDLTGLPAARLAVLPGTTHIGVMGREEYLAPMVAEFLAAGADAAEGAGPS</sequence>
<reference evidence="3" key="1">
    <citation type="submission" date="2023-01" db="EMBL/GenBank/DDBJ databases">
        <title>Draft genome sequence of Nocardiopsis sp. LSu2-4 isolated from halophytes.</title>
        <authorList>
            <person name="Duangmal K."/>
            <person name="Chantavorakit T."/>
        </authorList>
    </citation>
    <scope>NUCLEOTIDE SEQUENCE</scope>
    <source>
        <strain evidence="3">LSu2-4</strain>
    </source>
</reference>
<dbReference type="Proteomes" id="UP001165685">
    <property type="component" value="Unassembled WGS sequence"/>
</dbReference>
<dbReference type="Gene3D" id="3.40.50.1820">
    <property type="entry name" value="alpha/beta hydrolase"/>
    <property type="match status" value="1"/>
</dbReference>
<dbReference type="InterPro" id="IPR029058">
    <property type="entry name" value="AB_hydrolase_fold"/>
</dbReference>
<dbReference type="EMBL" id="JAQFWP010000008">
    <property type="protein sequence ID" value="MDA2804082.1"/>
    <property type="molecule type" value="Genomic_DNA"/>
</dbReference>
<dbReference type="RefSeq" id="WP_270676585.1">
    <property type="nucleotide sequence ID" value="NZ_JAQFWP010000008.1"/>
</dbReference>
<evidence type="ECO:0000313" key="3">
    <source>
        <dbReference type="EMBL" id="MDA2804082.1"/>
    </source>
</evidence>
<evidence type="ECO:0000259" key="2">
    <source>
        <dbReference type="Pfam" id="PF00561"/>
    </source>
</evidence>
<evidence type="ECO:0000256" key="1">
    <source>
        <dbReference type="SAM" id="Phobius"/>
    </source>
</evidence>
<dbReference type="PRINTS" id="PR00111">
    <property type="entry name" value="ABHYDROLASE"/>
</dbReference>
<accession>A0ABT4THB1</accession>
<keyword evidence="1" id="KW-0812">Transmembrane</keyword>
<dbReference type="SUPFAM" id="SSF53474">
    <property type="entry name" value="alpha/beta-Hydrolases"/>
    <property type="match status" value="1"/>
</dbReference>
<name>A0ABT4THB1_9ACTN</name>
<keyword evidence="1" id="KW-0472">Membrane</keyword>
<keyword evidence="4" id="KW-1185">Reference proteome</keyword>
<dbReference type="InterPro" id="IPR050471">
    <property type="entry name" value="AB_hydrolase"/>
</dbReference>
<proteinExistence type="predicted"/>
<dbReference type="PANTHER" id="PTHR43433">
    <property type="entry name" value="HYDROLASE, ALPHA/BETA FOLD FAMILY PROTEIN"/>
    <property type="match status" value="1"/>
</dbReference>
<comment type="caution">
    <text evidence="3">The sequence shown here is derived from an EMBL/GenBank/DDBJ whole genome shotgun (WGS) entry which is preliminary data.</text>
</comment>